<keyword evidence="12" id="KW-1185">Reference proteome</keyword>
<dbReference type="Pfam" id="PF04290">
    <property type="entry name" value="DctQ"/>
    <property type="match status" value="1"/>
</dbReference>
<evidence type="ECO:0000256" key="2">
    <source>
        <dbReference type="ARBA" id="ARBA00022448"/>
    </source>
</evidence>
<evidence type="ECO:0000256" key="9">
    <source>
        <dbReference type="RuleBase" id="RU369079"/>
    </source>
</evidence>
<feature type="transmembrane region" description="Helical" evidence="9">
    <location>
        <begin position="51"/>
        <end position="76"/>
    </location>
</feature>
<comment type="function">
    <text evidence="9">Part of the tripartite ATP-independent periplasmic (TRAP) transport system.</text>
</comment>
<evidence type="ECO:0000256" key="5">
    <source>
        <dbReference type="ARBA" id="ARBA00022692"/>
    </source>
</evidence>
<keyword evidence="6 9" id="KW-1133">Transmembrane helix</keyword>
<keyword evidence="5 9" id="KW-0812">Transmembrane</keyword>
<dbReference type="InterPro" id="IPR055348">
    <property type="entry name" value="DctQ"/>
</dbReference>
<dbReference type="STRING" id="388408.LAX5112_04436"/>
<dbReference type="PANTHER" id="PTHR35011">
    <property type="entry name" value="2,3-DIKETO-L-GULONATE TRAP TRANSPORTER SMALL PERMEASE PROTEIN YIAM"/>
    <property type="match status" value="1"/>
</dbReference>
<accession>A0A0M7ALL3</accession>
<evidence type="ECO:0000256" key="3">
    <source>
        <dbReference type="ARBA" id="ARBA00022475"/>
    </source>
</evidence>
<keyword evidence="4 9" id="KW-0997">Cell inner membrane</keyword>
<evidence type="ECO:0000313" key="12">
    <source>
        <dbReference type="Proteomes" id="UP000053235"/>
    </source>
</evidence>
<protein>
    <recommendedName>
        <fullName evidence="9">TRAP transporter small permease protein</fullName>
    </recommendedName>
</protein>
<evidence type="ECO:0000313" key="11">
    <source>
        <dbReference type="EMBL" id="CTQ76015.1"/>
    </source>
</evidence>
<comment type="subcellular location">
    <subcellularLocation>
        <location evidence="1 9">Cell inner membrane</location>
        <topology evidence="1 9">Multi-pass membrane protein</topology>
    </subcellularLocation>
</comment>
<evidence type="ECO:0000256" key="4">
    <source>
        <dbReference type="ARBA" id="ARBA00022519"/>
    </source>
</evidence>
<feature type="transmembrane region" description="Helical" evidence="9">
    <location>
        <begin position="24"/>
        <end position="45"/>
    </location>
</feature>
<organism evidence="11 12">
    <name type="scientific">Roseibium alexandrii</name>
    <dbReference type="NCBI Taxonomy" id="388408"/>
    <lineage>
        <taxon>Bacteria</taxon>
        <taxon>Pseudomonadati</taxon>
        <taxon>Pseudomonadota</taxon>
        <taxon>Alphaproteobacteria</taxon>
        <taxon>Hyphomicrobiales</taxon>
        <taxon>Stappiaceae</taxon>
        <taxon>Roseibium</taxon>
    </lineage>
</organism>
<evidence type="ECO:0000256" key="6">
    <source>
        <dbReference type="ARBA" id="ARBA00022989"/>
    </source>
</evidence>
<dbReference type="EMBL" id="CXWD01000024">
    <property type="protein sequence ID" value="CTQ76015.1"/>
    <property type="molecule type" value="Genomic_DNA"/>
</dbReference>
<comment type="similarity">
    <text evidence="8 9">Belongs to the TRAP transporter small permease family.</text>
</comment>
<comment type="subunit">
    <text evidence="9">The complex comprises the extracytoplasmic solute receptor protein and the two transmembrane proteins.</text>
</comment>
<evidence type="ECO:0000256" key="1">
    <source>
        <dbReference type="ARBA" id="ARBA00004429"/>
    </source>
</evidence>
<feature type="transmembrane region" description="Helical" evidence="9">
    <location>
        <begin position="144"/>
        <end position="165"/>
    </location>
</feature>
<name>A0A0M7ALL3_9HYPH</name>
<dbReference type="RefSeq" id="WP_208981491.1">
    <property type="nucleotide sequence ID" value="NZ_CXWD01000024.1"/>
</dbReference>
<feature type="transmembrane region" description="Helical" evidence="9">
    <location>
        <begin position="97"/>
        <end position="119"/>
    </location>
</feature>
<reference evidence="12" key="1">
    <citation type="submission" date="2015-07" db="EMBL/GenBank/DDBJ databases">
        <authorList>
            <person name="Rodrigo-Torres Lidia"/>
            <person name="Arahal R.David."/>
        </authorList>
    </citation>
    <scope>NUCLEOTIDE SEQUENCE [LARGE SCALE GENOMIC DNA]</scope>
    <source>
        <strain evidence="12">CECT 5112</strain>
    </source>
</reference>
<proteinExistence type="inferred from homology"/>
<sequence>MTGTHGGGALLLSMNRGLGAVEDTLNIIAALTIFIVMLVTTFQIFCRLAGYPIPGFLEASEQAIAVFAFLGVAYAQRYGAHIRMDMLVGAAHGRMRWFLEAVATLLGMILIAVLIRYSWSFFYNSWEVGDVTYDYGIPTWPSKLLVPFAFSIWFLRLTLQFIGFLRLFIWPKADPVAVPVIKTAADHAQDEASSAGGEK</sequence>
<keyword evidence="3" id="KW-1003">Cell membrane</keyword>
<keyword evidence="7 9" id="KW-0472">Membrane</keyword>
<dbReference type="AlphaFoldDB" id="A0A0M7ALL3"/>
<dbReference type="Proteomes" id="UP000053235">
    <property type="component" value="Unassembled WGS sequence"/>
</dbReference>
<gene>
    <name evidence="11" type="ORF">LAX5112_04436</name>
</gene>
<keyword evidence="2 9" id="KW-0813">Transport</keyword>
<feature type="domain" description="Tripartite ATP-independent periplasmic transporters DctQ component" evidence="10">
    <location>
        <begin position="36"/>
        <end position="165"/>
    </location>
</feature>
<dbReference type="GO" id="GO:0005886">
    <property type="term" value="C:plasma membrane"/>
    <property type="evidence" value="ECO:0007669"/>
    <property type="project" value="UniProtKB-SubCell"/>
</dbReference>
<dbReference type="InterPro" id="IPR007387">
    <property type="entry name" value="TRAP_DctQ"/>
</dbReference>
<evidence type="ECO:0000259" key="10">
    <source>
        <dbReference type="Pfam" id="PF04290"/>
    </source>
</evidence>
<evidence type="ECO:0000256" key="8">
    <source>
        <dbReference type="ARBA" id="ARBA00038436"/>
    </source>
</evidence>
<dbReference type="GO" id="GO:0022857">
    <property type="term" value="F:transmembrane transporter activity"/>
    <property type="evidence" value="ECO:0007669"/>
    <property type="project" value="UniProtKB-UniRule"/>
</dbReference>
<evidence type="ECO:0000256" key="7">
    <source>
        <dbReference type="ARBA" id="ARBA00023136"/>
    </source>
</evidence>